<dbReference type="Gene3D" id="1.10.510.10">
    <property type="entry name" value="Transferase(Phosphotransferase) domain 1"/>
    <property type="match status" value="1"/>
</dbReference>
<sequence>MPTLRKIAYSVQPDSSKRLPHIGYRYCHSSASQVSIGPSMDMSSQSPRTGRLQPSQEQQRANRKRVIDDVYREISTRLKLPEKPSKSFIVSDDVKEIWKDVNKILAVLWPWCPDEGSLKYIQEHMILLLSCLIYTDLTEWLPKFRAKLWDMNNSRWLINDDDLPLPEDKLQFLDNSAARGLFHKLQYIFKPLVIELFRKQKPQVVLKEQRLPFEERRKDVGSGGFGTIDKVIIPPGYLKNIDGRTYGEATCKKFPRPDDFLKERGNVQILKESLTKHDSILLHLGTIEHGRNHYILLDYAENGDLEQFLNGGIINEQAIPQYNYKSLFPSLHEEDLPIHLLKQCIGLAGALRWLHGNIELDDGKGNTSCVHMDLKPSNILIMRDPTSKVGKWKISDFGISVVKSEDTQEDGNVISVGDLSRIGEQSKANNTVNTRPRRHVGAYQAPEVKRLESFIDVSRLTADQKGVGRKSDVWSFGCILAEVLTFALGKTGRQFELVKEFQAYRRGRRDNDYFYEEVGHQRSSSTYLTARDPQKRFQIRPSVTEWLDDLHRRAASPQRWIDCFVGTIKRVLIVDKDNRPNARSLYNLVNHVYSHTAGSKAKTFISCSILNQSIADPGGLGPQMGQHAYDVPNISGPKSSEAGDLSASDLDVSLERTLTSDSPRSPSIDQSNDQPERLSDPGVGISAPQDQVTLNTLGSSVNSPQIQVNPSDYRRGVSNDVSDARLGSTSGCRTSQIGTIPEDNVSQDRATSTRSSKTGLSKRIIENEPCSPTSTTNTERSKTRLPRPESGQSSQYVRKSSGFDKPSRLYGLLIEPETQLVVQSKPILHKLSSASKAFSTKAVALAVNPVKHIYDVAYLVQHHVHIFEADISHSTLIARSEFALEKASKWTDIALKGNYVAVWGSTNVHICDLSSPMIRVNLPAHHNINTLKKIALSLHGIAALLCSETIFITTIEDSPIVTELPAISDQGFTDVAFNDDSTLLFAWAFGQRKDSLYVWRCDMRTVIVKAEVEAHYTKDTSSETSRTKIIPYNTYEACLVHPPSKRMFPAQTAGSLRGLNNIHTRTNQVLLPDVQTGIIFQNHSLITIEKKGMMRSPRMKEYWIEYKATHLLHKDGKDIAKLESKCDASSAMQIIPGCLNNKLGDGVIIILYNLDKTTEWIRLEASDKS</sequence>
<dbReference type="EC" id="2.7.11.1" evidence="1"/>
<dbReference type="SUPFAM" id="SSF56112">
    <property type="entry name" value="Protein kinase-like (PK-like)"/>
    <property type="match status" value="1"/>
</dbReference>
<dbReference type="InterPro" id="IPR011009">
    <property type="entry name" value="Kinase-like_dom_sf"/>
</dbReference>
<feature type="compositionally biased region" description="Polar residues" evidence="9">
    <location>
        <begin position="656"/>
        <end position="673"/>
    </location>
</feature>
<evidence type="ECO:0000256" key="7">
    <source>
        <dbReference type="ARBA" id="ARBA00047899"/>
    </source>
</evidence>
<comment type="catalytic activity">
    <reaction evidence="8">
        <text>L-seryl-[protein] + ATP = O-phospho-L-seryl-[protein] + ADP + H(+)</text>
        <dbReference type="Rhea" id="RHEA:17989"/>
        <dbReference type="Rhea" id="RHEA-COMP:9863"/>
        <dbReference type="Rhea" id="RHEA-COMP:11604"/>
        <dbReference type="ChEBI" id="CHEBI:15378"/>
        <dbReference type="ChEBI" id="CHEBI:29999"/>
        <dbReference type="ChEBI" id="CHEBI:30616"/>
        <dbReference type="ChEBI" id="CHEBI:83421"/>
        <dbReference type="ChEBI" id="CHEBI:456216"/>
        <dbReference type="EC" id="2.7.11.1"/>
    </reaction>
</comment>
<dbReference type="SMART" id="SM00220">
    <property type="entry name" value="S_TKc"/>
    <property type="match status" value="1"/>
</dbReference>
<keyword evidence="4" id="KW-0547">Nucleotide-binding</keyword>
<keyword evidence="3" id="KW-0808">Transferase</keyword>
<dbReference type="GO" id="GO:0004674">
    <property type="term" value="F:protein serine/threonine kinase activity"/>
    <property type="evidence" value="ECO:0007669"/>
    <property type="project" value="UniProtKB-KW"/>
</dbReference>
<dbReference type="Proteomes" id="UP000316270">
    <property type="component" value="Chromosome 1"/>
</dbReference>
<reference evidence="11 12" key="1">
    <citation type="submission" date="2019-07" db="EMBL/GenBank/DDBJ databases">
        <title>Finished genome of Venturia effusa.</title>
        <authorList>
            <person name="Young C.A."/>
            <person name="Cox M.P."/>
            <person name="Ganley A.R.D."/>
            <person name="David W.J."/>
        </authorList>
    </citation>
    <scope>NUCLEOTIDE SEQUENCE [LARGE SCALE GENOMIC DNA]</scope>
    <source>
        <strain evidence="12">albino</strain>
    </source>
</reference>
<evidence type="ECO:0000256" key="4">
    <source>
        <dbReference type="ARBA" id="ARBA00022741"/>
    </source>
</evidence>
<evidence type="ECO:0000313" key="12">
    <source>
        <dbReference type="Proteomes" id="UP000316270"/>
    </source>
</evidence>
<keyword evidence="2" id="KW-0723">Serine/threonine-protein kinase</keyword>
<dbReference type="EMBL" id="CP042185">
    <property type="protein sequence ID" value="QDS67853.1"/>
    <property type="molecule type" value="Genomic_DNA"/>
</dbReference>
<dbReference type="CDD" id="cd00180">
    <property type="entry name" value="PKc"/>
    <property type="match status" value="1"/>
</dbReference>
<dbReference type="PROSITE" id="PS50011">
    <property type="entry name" value="PROTEIN_KINASE_DOM"/>
    <property type="match status" value="1"/>
</dbReference>
<organism evidence="11 12">
    <name type="scientific">Venturia effusa</name>
    <dbReference type="NCBI Taxonomy" id="50376"/>
    <lineage>
        <taxon>Eukaryota</taxon>
        <taxon>Fungi</taxon>
        <taxon>Dikarya</taxon>
        <taxon>Ascomycota</taxon>
        <taxon>Pezizomycotina</taxon>
        <taxon>Dothideomycetes</taxon>
        <taxon>Pleosporomycetidae</taxon>
        <taxon>Venturiales</taxon>
        <taxon>Venturiaceae</taxon>
        <taxon>Venturia</taxon>
    </lineage>
</organism>
<evidence type="ECO:0000256" key="9">
    <source>
        <dbReference type="SAM" id="MobiDB-lite"/>
    </source>
</evidence>
<evidence type="ECO:0000313" key="11">
    <source>
        <dbReference type="EMBL" id="QDS67853.1"/>
    </source>
</evidence>
<dbReference type="Pfam" id="PF00069">
    <property type="entry name" value="Pkinase"/>
    <property type="match status" value="1"/>
</dbReference>
<dbReference type="PROSITE" id="PS00108">
    <property type="entry name" value="PROTEIN_KINASE_ST"/>
    <property type="match status" value="1"/>
</dbReference>
<dbReference type="InterPro" id="IPR008271">
    <property type="entry name" value="Ser/Thr_kinase_AS"/>
</dbReference>
<feature type="compositionally biased region" description="Polar residues" evidence="9">
    <location>
        <begin position="688"/>
        <end position="710"/>
    </location>
</feature>
<feature type="domain" description="Protein kinase" evidence="10">
    <location>
        <begin position="214"/>
        <end position="594"/>
    </location>
</feature>
<dbReference type="InterPro" id="IPR050660">
    <property type="entry name" value="NEK_Ser/Thr_kinase"/>
</dbReference>
<dbReference type="AlphaFoldDB" id="A0A517KWU7"/>
<dbReference type="STRING" id="50376.A0A517KWU7"/>
<dbReference type="InterPro" id="IPR000719">
    <property type="entry name" value="Prot_kinase_dom"/>
</dbReference>
<feature type="compositionally biased region" description="Polar residues" evidence="9">
    <location>
        <begin position="35"/>
        <end position="59"/>
    </location>
</feature>
<comment type="catalytic activity">
    <reaction evidence="7">
        <text>L-threonyl-[protein] + ATP = O-phospho-L-threonyl-[protein] + ADP + H(+)</text>
        <dbReference type="Rhea" id="RHEA:46608"/>
        <dbReference type="Rhea" id="RHEA-COMP:11060"/>
        <dbReference type="Rhea" id="RHEA-COMP:11605"/>
        <dbReference type="ChEBI" id="CHEBI:15378"/>
        <dbReference type="ChEBI" id="CHEBI:30013"/>
        <dbReference type="ChEBI" id="CHEBI:30616"/>
        <dbReference type="ChEBI" id="CHEBI:61977"/>
        <dbReference type="ChEBI" id="CHEBI:456216"/>
        <dbReference type="EC" id="2.7.11.1"/>
    </reaction>
</comment>
<feature type="region of interest" description="Disordered" evidence="9">
    <location>
        <begin position="35"/>
        <end position="62"/>
    </location>
</feature>
<dbReference type="PANTHER" id="PTHR43671:SF98">
    <property type="entry name" value="SERINE_THREONINE-PROTEIN KINASE NEK11"/>
    <property type="match status" value="1"/>
</dbReference>
<proteinExistence type="predicted"/>
<keyword evidence="6" id="KW-0067">ATP-binding</keyword>
<dbReference type="OrthoDB" id="5986190at2759"/>
<accession>A0A517KWU7</accession>
<protein>
    <recommendedName>
        <fullName evidence="1">non-specific serine/threonine protein kinase</fullName>
        <ecNumber evidence="1">2.7.11.1</ecNumber>
    </recommendedName>
</protein>
<feature type="compositionally biased region" description="Polar residues" evidence="9">
    <location>
        <begin position="727"/>
        <end position="738"/>
    </location>
</feature>
<evidence type="ECO:0000256" key="3">
    <source>
        <dbReference type="ARBA" id="ARBA00022679"/>
    </source>
</evidence>
<dbReference type="PANTHER" id="PTHR43671">
    <property type="entry name" value="SERINE/THREONINE-PROTEIN KINASE NEK"/>
    <property type="match status" value="1"/>
</dbReference>
<dbReference type="GO" id="GO:0005524">
    <property type="term" value="F:ATP binding"/>
    <property type="evidence" value="ECO:0007669"/>
    <property type="project" value="UniProtKB-KW"/>
</dbReference>
<name>A0A517KWU7_9PEZI</name>
<evidence type="ECO:0000256" key="8">
    <source>
        <dbReference type="ARBA" id="ARBA00048679"/>
    </source>
</evidence>
<feature type="region of interest" description="Disordered" evidence="9">
    <location>
        <begin position="621"/>
        <end position="802"/>
    </location>
</feature>
<evidence type="ECO:0000256" key="1">
    <source>
        <dbReference type="ARBA" id="ARBA00012513"/>
    </source>
</evidence>
<keyword evidence="5" id="KW-0418">Kinase</keyword>
<keyword evidence="12" id="KW-1185">Reference proteome</keyword>
<evidence type="ECO:0000256" key="5">
    <source>
        <dbReference type="ARBA" id="ARBA00022777"/>
    </source>
</evidence>
<gene>
    <name evidence="11" type="ORF">FKW77_007588</name>
</gene>
<evidence type="ECO:0000256" key="2">
    <source>
        <dbReference type="ARBA" id="ARBA00022527"/>
    </source>
</evidence>
<evidence type="ECO:0000256" key="6">
    <source>
        <dbReference type="ARBA" id="ARBA00022840"/>
    </source>
</evidence>
<feature type="compositionally biased region" description="Polar residues" evidence="9">
    <location>
        <begin position="747"/>
        <end position="759"/>
    </location>
</feature>
<dbReference type="GO" id="GO:0005634">
    <property type="term" value="C:nucleus"/>
    <property type="evidence" value="ECO:0007669"/>
    <property type="project" value="TreeGrafter"/>
</dbReference>
<evidence type="ECO:0000259" key="10">
    <source>
        <dbReference type="PROSITE" id="PS50011"/>
    </source>
</evidence>